<dbReference type="EMBL" id="HG994582">
    <property type="protein sequence ID" value="CAF2882322.1"/>
    <property type="molecule type" value="Genomic_DNA"/>
</dbReference>
<proteinExistence type="predicted"/>
<dbReference type="AlphaFoldDB" id="A0A7R8H668"/>
<organism evidence="1 2">
    <name type="scientific">Lepeophtheirus salmonis</name>
    <name type="common">Salmon louse</name>
    <name type="synonym">Caligus salmonis</name>
    <dbReference type="NCBI Taxonomy" id="72036"/>
    <lineage>
        <taxon>Eukaryota</taxon>
        <taxon>Metazoa</taxon>
        <taxon>Ecdysozoa</taxon>
        <taxon>Arthropoda</taxon>
        <taxon>Crustacea</taxon>
        <taxon>Multicrustacea</taxon>
        <taxon>Hexanauplia</taxon>
        <taxon>Copepoda</taxon>
        <taxon>Siphonostomatoida</taxon>
        <taxon>Caligidae</taxon>
        <taxon>Lepeophtheirus</taxon>
    </lineage>
</organism>
<keyword evidence="2" id="KW-1185">Reference proteome</keyword>
<name>A0A7R8H668_LEPSM</name>
<accession>A0A7R8H668</accession>
<sequence length="216" mass="24999">MFAVEKEISYDKTYFDRINHLWFGKGARVEAHQLFRVYYARSQLCVNLIQSVDDAYFIRNVMDTKLVANLLCVHLNMPPRLAEMCANTVRNGGYIDDVSALYGKFFFRTILYFTTATQSNISPGSSIRSNGLSPSSDQTLSPRGLSFTNNGSDQWENYKKLKELYENSRDEGASREQDLIKQAISTNKRMQKDLWFAFQLSQRIESLVMLERRKKV</sequence>
<gene>
    <name evidence="1" type="ORF">LSAA_7186</name>
</gene>
<evidence type="ECO:0000313" key="1">
    <source>
        <dbReference type="EMBL" id="CAF2882322.1"/>
    </source>
</evidence>
<evidence type="ECO:0000313" key="2">
    <source>
        <dbReference type="Proteomes" id="UP000675881"/>
    </source>
</evidence>
<dbReference type="Proteomes" id="UP000675881">
    <property type="component" value="Chromosome 3"/>
</dbReference>
<reference evidence="1" key="1">
    <citation type="submission" date="2021-02" db="EMBL/GenBank/DDBJ databases">
        <authorList>
            <person name="Bekaert M."/>
        </authorList>
    </citation>
    <scope>NUCLEOTIDE SEQUENCE</scope>
    <source>
        <strain evidence="1">IoA-00</strain>
    </source>
</reference>
<protein>
    <submittedName>
        <fullName evidence="1">(salmon louse) hypothetical protein</fullName>
    </submittedName>
</protein>